<protein>
    <recommendedName>
        <fullName evidence="5">DUF2147 domain-containing protein</fullName>
    </recommendedName>
</protein>
<feature type="transmembrane region" description="Helical" evidence="2">
    <location>
        <begin position="41"/>
        <end position="60"/>
    </location>
</feature>
<dbReference type="STRING" id="1469948.GCA_000732725_01284"/>
<evidence type="ECO:0000313" key="4">
    <source>
        <dbReference type="Proteomes" id="UP000295718"/>
    </source>
</evidence>
<dbReference type="RefSeq" id="WP_031390007.1">
    <property type="nucleotide sequence ID" value="NZ_JPNB01000001.1"/>
</dbReference>
<dbReference type="EMBL" id="SLUO01000006">
    <property type="protein sequence ID" value="TCL58553.1"/>
    <property type="molecule type" value="Genomic_DNA"/>
</dbReference>
<organism evidence="3 4">
    <name type="scientific">Kineothrix alysoides</name>
    <dbReference type="NCBI Taxonomy" id="1469948"/>
    <lineage>
        <taxon>Bacteria</taxon>
        <taxon>Bacillati</taxon>
        <taxon>Bacillota</taxon>
        <taxon>Clostridia</taxon>
        <taxon>Lachnospirales</taxon>
        <taxon>Lachnospiraceae</taxon>
        <taxon>Kineothrix</taxon>
    </lineage>
</organism>
<dbReference type="AlphaFoldDB" id="A0A4R1QZV1"/>
<name>A0A4R1QZV1_9FIRM</name>
<evidence type="ECO:0008006" key="5">
    <source>
        <dbReference type="Google" id="ProtNLM"/>
    </source>
</evidence>
<keyword evidence="2" id="KW-0472">Membrane</keyword>
<keyword evidence="4" id="KW-1185">Reference proteome</keyword>
<evidence type="ECO:0000256" key="2">
    <source>
        <dbReference type="SAM" id="Phobius"/>
    </source>
</evidence>
<dbReference type="Proteomes" id="UP000295718">
    <property type="component" value="Unassembled WGS sequence"/>
</dbReference>
<keyword evidence="2" id="KW-1133">Transmembrane helix</keyword>
<sequence>MNLQINQTNEEEQLYGQPRMSGQNDKFEIKRPDIKNKLPKIVIYIICIFFLSAIICLSTLNKSTHDLEGIWIRLPDDTSFENMKVEIRNDNGILEAEICAAPDGSSRAFQVGQIKWNDMKKNGLTTFTFYDLNEKNSGKASGSILMSNDKKTIYISHSINQGPGRGDYQIWKKVK</sequence>
<reference evidence="3 4" key="1">
    <citation type="submission" date="2019-03" db="EMBL/GenBank/DDBJ databases">
        <title>Genomic Encyclopedia of Type Strains, Phase IV (KMG-IV): sequencing the most valuable type-strain genomes for metagenomic binning, comparative biology and taxonomic classification.</title>
        <authorList>
            <person name="Goeker M."/>
        </authorList>
    </citation>
    <scope>NUCLEOTIDE SEQUENCE [LARGE SCALE GENOMIC DNA]</scope>
    <source>
        <strain evidence="3 4">DSM 100556</strain>
    </source>
</reference>
<gene>
    <name evidence="3" type="ORF">EDD76_106206</name>
</gene>
<evidence type="ECO:0000313" key="3">
    <source>
        <dbReference type="EMBL" id="TCL58553.1"/>
    </source>
</evidence>
<feature type="region of interest" description="Disordered" evidence="1">
    <location>
        <begin position="1"/>
        <end position="24"/>
    </location>
</feature>
<accession>A0A4R1QZV1</accession>
<comment type="caution">
    <text evidence="3">The sequence shown here is derived from an EMBL/GenBank/DDBJ whole genome shotgun (WGS) entry which is preliminary data.</text>
</comment>
<keyword evidence="2" id="KW-0812">Transmembrane</keyword>
<proteinExistence type="predicted"/>
<evidence type="ECO:0000256" key="1">
    <source>
        <dbReference type="SAM" id="MobiDB-lite"/>
    </source>
</evidence>